<dbReference type="Gene3D" id="3.80.10.10">
    <property type="entry name" value="Ribonuclease Inhibitor"/>
    <property type="match status" value="1"/>
</dbReference>
<evidence type="ECO:0000256" key="7">
    <source>
        <dbReference type="ARBA" id="ARBA00023136"/>
    </source>
</evidence>
<dbReference type="GO" id="GO:0016020">
    <property type="term" value="C:membrane"/>
    <property type="evidence" value="ECO:0007669"/>
    <property type="project" value="UniProtKB-SubCell"/>
</dbReference>
<keyword evidence="12" id="KW-0418">Kinase</keyword>
<dbReference type="Pfam" id="PF08263">
    <property type="entry name" value="LRRNT_2"/>
    <property type="match status" value="1"/>
</dbReference>
<evidence type="ECO:0000259" key="11">
    <source>
        <dbReference type="Pfam" id="PF08263"/>
    </source>
</evidence>
<organism evidence="12 13">
    <name type="scientific">Prunus yedoensis var. nudiflora</name>
    <dbReference type="NCBI Taxonomy" id="2094558"/>
    <lineage>
        <taxon>Eukaryota</taxon>
        <taxon>Viridiplantae</taxon>
        <taxon>Streptophyta</taxon>
        <taxon>Embryophyta</taxon>
        <taxon>Tracheophyta</taxon>
        <taxon>Spermatophyta</taxon>
        <taxon>Magnoliopsida</taxon>
        <taxon>eudicotyledons</taxon>
        <taxon>Gunneridae</taxon>
        <taxon>Pentapetalae</taxon>
        <taxon>rosids</taxon>
        <taxon>fabids</taxon>
        <taxon>Rosales</taxon>
        <taxon>Rosaceae</taxon>
        <taxon>Amygdaloideae</taxon>
        <taxon>Amygdaleae</taxon>
        <taxon>Prunus</taxon>
    </lineage>
</organism>
<proteinExistence type="predicted"/>
<evidence type="ECO:0000256" key="10">
    <source>
        <dbReference type="SAM" id="SignalP"/>
    </source>
</evidence>
<dbReference type="InterPro" id="IPR032675">
    <property type="entry name" value="LRR_dom_sf"/>
</dbReference>
<evidence type="ECO:0000256" key="4">
    <source>
        <dbReference type="ARBA" id="ARBA00022729"/>
    </source>
</evidence>
<sequence length="249" mass="27293">MGHNSTSIQLVLLITLSGILSLKTIQLGFCSADHNAGCIDIEMKALLKLKQGLTDPSDRLSSWVGEDCCKWSGVGCNNITGHVNRLDLRNVDGATDHAFGGEINPSLLVLKDLVYLDLSMNYFEGVQLPSFIGSLEKLKYLNLSGTSFGGIIPHNLGNLSRLLYLDLSNDPHDPIETDLQWLATLSSLKYLNLGGVDLAKATSYWLPTANMLPSLVELHLPFVDFPSFLSLFLISTSHPFWFLISPAMV</sequence>
<dbReference type="InterPro" id="IPR001611">
    <property type="entry name" value="Leu-rich_rpt"/>
</dbReference>
<evidence type="ECO:0000256" key="3">
    <source>
        <dbReference type="ARBA" id="ARBA00022692"/>
    </source>
</evidence>
<dbReference type="Pfam" id="PF13855">
    <property type="entry name" value="LRR_8"/>
    <property type="match status" value="1"/>
</dbReference>
<name>A0A314ZKU2_PRUYE</name>
<evidence type="ECO:0000256" key="9">
    <source>
        <dbReference type="ARBA" id="ARBA00023180"/>
    </source>
</evidence>
<dbReference type="STRING" id="2094558.A0A314ZKU2"/>
<dbReference type="InterPro" id="IPR013210">
    <property type="entry name" value="LRR_N_plant-typ"/>
</dbReference>
<dbReference type="PANTHER" id="PTHR48063:SF81">
    <property type="entry name" value="LEUCINE-RICH REPEAT-CONTAINING N-TERMINAL PLANT-TYPE DOMAIN-CONTAINING PROTEIN"/>
    <property type="match status" value="1"/>
</dbReference>
<keyword evidence="6" id="KW-1133">Transmembrane helix</keyword>
<dbReference type="PANTHER" id="PTHR48063">
    <property type="entry name" value="LRR RECEPTOR-LIKE KINASE"/>
    <property type="match status" value="1"/>
</dbReference>
<evidence type="ECO:0000313" key="13">
    <source>
        <dbReference type="Proteomes" id="UP000250321"/>
    </source>
</evidence>
<evidence type="ECO:0000313" key="12">
    <source>
        <dbReference type="EMBL" id="PQQ02626.1"/>
    </source>
</evidence>
<dbReference type="GO" id="GO:0016301">
    <property type="term" value="F:kinase activity"/>
    <property type="evidence" value="ECO:0007669"/>
    <property type="project" value="UniProtKB-KW"/>
</dbReference>
<dbReference type="SUPFAM" id="SSF52058">
    <property type="entry name" value="L domain-like"/>
    <property type="match status" value="1"/>
</dbReference>
<feature type="domain" description="Leucine-rich repeat-containing N-terminal plant-type" evidence="11">
    <location>
        <begin position="44"/>
        <end position="77"/>
    </location>
</feature>
<comment type="caution">
    <text evidence="12">The sequence shown here is derived from an EMBL/GenBank/DDBJ whole genome shotgun (WGS) entry which is preliminary data.</text>
</comment>
<keyword evidence="7" id="KW-0472">Membrane</keyword>
<keyword evidence="2" id="KW-0433">Leucine-rich repeat</keyword>
<feature type="signal peptide" evidence="10">
    <location>
        <begin position="1"/>
        <end position="21"/>
    </location>
</feature>
<gene>
    <name evidence="12" type="ORF">Pyn_08379</name>
</gene>
<dbReference type="InterPro" id="IPR046956">
    <property type="entry name" value="RLP23-like"/>
</dbReference>
<keyword evidence="9" id="KW-0325">Glycoprotein</keyword>
<keyword evidence="5" id="KW-0677">Repeat</keyword>
<dbReference type="Proteomes" id="UP000250321">
    <property type="component" value="Unassembled WGS sequence"/>
</dbReference>
<evidence type="ECO:0000256" key="8">
    <source>
        <dbReference type="ARBA" id="ARBA00023170"/>
    </source>
</evidence>
<dbReference type="OrthoDB" id="1600340at2759"/>
<evidence type="ECO:0000256" key="5">
    <source>
        <dbReference type="ARBA" id="ARBA00022737"/>
    </source>
</evidence>
<keyword evidence="4 10" id="KW-0732">Signal</keyword>
<evidence type="ECO:0000256" key="1">
    <source>
        <dbReference type="ARBA" id="ARBA00004479"/>
    </source>
</evidence>
<feature type="chain" id="PRO_5016277660" evidence="10">
    <location>
        <begin position="22"/>
        <end position="249"/>
    </location>
</feature>
<protein>
    <submittedName>
        <fullName evidence="12">LRR receptor-like serine/threonine-protein kinase GSO2</fullName>
    </submittedName>
</protein>
<keyword evidence="3" id="KW-0812">Transmembrane</keyword>
<comment type="subcellular location">
    <subcellularLocation>
        <location evidence="1">Membrane</location>
        <topology evidence="1">Single-pass type I membrane protein</topology>
    </subcellularLocation>
</comment>
<dbReference type="AlphaFoldDB" id="A0A314ZKU2"/>
<dbReference type="EMBL" id="PJQY01001442">
    <property type="protein sequence ID" value="PQQ02626.1"/>
    <property type="molecule type" value="Genomic_DNA"/>
</dbReference>
<accession>A0A314ZKU2</accession>
<evidence type="ECO:0000256" key="2">
    <source>
        <dbReference type="ARBA" id="ARBA00022614"/>
    </source>
</evidence>
<keyword evidence="13" id="KW-1185">Reference proteome</keyword>
<evidence type="ECO:0000256" key="6">
    <source>
        <dbReference type="ARBA" id="ARBA00022989"/>
    </source>
</evidence>
<keyword evidence="12" id="KW-0808">Transferase</keyword>
<reference evidence="12 13" key="1">
    <citation type="submission" date="2018-02" db="EMBL/GenBank/DDBJ databases">
        <title>Draft genome of wild Prunus yedoensis var. nudiflora.</title>
        <authorList>
            <person name="Baek S."/>
            <person name="Kim J.-H."/>
            <person name="Choi K."/>
            <person name="Kim G.-B."/>
            <person name="Cho A."/>
            <person name="Jang H."/>
            <person name="Shin C.-H."/>
            <person name="Yu H.-J."/>
            <person name="Mun J.-H."/>
        </authorList>
    </citation>
    <scope>NUCLEOTIDE SEQUENCE [LARGE SCALE GENOMIC DNA]</scope>
    <source>
        <strain evidence="13">cv. Jeju island</strain>
        <tissue evidence="12">Leaf</tissue>
    </source>
</reference>
<keyword evidence="8 12" id="KW-0675">Receptor</keyword>